<organism evidence="2 3">
    <name type="scientific">Heligmosomoides polygyrus</name>
    <name type="common">Parasitic roundworm</name>
    <dbReference type="NCBI Taxonomy" id="6339"/>
    <lineage>
        <taxon>Eukaryota</taxon>
        <taxon>Metazoa</taxon>
        <taxon>Ecdysozoa</taxon>
        <taxon>Nematoda</taxon>
        <taxon>Chromadorea</taxon>
        <taxon>Rhabditida</taxon>
        <taxon>Rhabditina</taxon>
        <taxon>Rhabditomorpha</taxon>
        <taxon>Strongyloidea</taxon>
        <taxon>Heligmosomidae</taxon>
        <taxon>Heligmosomoides</taxon>
    </lineage>
</organism>
<keyword evidence="2" id="KW-1185">Reference proteome</keyword>
<gene>
    <name evidence="1" type="ORF">HPBE_LOCUS21969</name>
</gene>
<accession>A0A3P8GF46</accession>
<evidence type="ECO:0000313" key="2">
    <source>
        <dbReference type="Proteomes" id="UP000050761"/>
    </source>
</evidence>
<sequence length="366" mass="41652">MSEKEAAVISRVRLLTVTTVDETWKKATDAIRHAARSELGITKPGRRKVDKQAWLWTDDMKAKVREKKLHYHVFLGEKNAKMFSEYFEEVLNPLMTCLRQRKAPVNGPLIFLHAAYSMESANSRIAAPILDPVKGKFPSEIQSKLHDLEFQLGEEFDIVAVIASGLTNLLAHYGIPTSPQYHHVQAGPYNIFDVASRQHDYDATCHHVSAADSSQESHESEDLLFAHFAQILQRDPEVEAPIFRQLVEELNQFREVAVEPDVEVLSGAVDLNVAQRRAHRALVRRRDPKVTLYRMDDLKLQYANVPPGERQLLALVQKLTVALNSVSVFSIAHLGAHDYVQIDANLRSDFYCGIRFNFTWEIYIPQ</sequence>
<proteinExistence type="predicted"/>
<dbReference type="Proteomes" id="UP000050761">
    <property type="component" value="Unassembled WGS sequence"/>
</dbReference>
<dbReference type="EMBL" id="UZAH01033524">
    <property type="protein sequence ID" value="VDP29416.1"/>
    <property type="molecule type" value="Genomic_DNA"/>
</dbReference>
<evidence type="ECO:0000313" key="1">
    <source>
        <dbReference type="EMBL" id="VDP29416.1"/>
    </source>
</evidence>
<protein>
    <submittedName>
        <fullName evidence="3">GT23 domain-containing protein</fullName>
    </submittedName>
</protein>
<dbReference type="WBParaSite" id="HPBE_0002197101-mRNA-1">
    <property type="protein sequence ID" value="HPBE_0002197101-mRNA-1"/>
    <property type="gene ID" value="HPBE_0002197101"/>
</dbReference>
<name>A0A183GHD6_HELPZ</name>
<reference evidence="1 2" key="1">
    <citation type="submission" date="2018-11" db="EMBL/GenBank/DDBJ databases">
        <authorList>
            <consortium name="Pathogen Informatics"/>
        </authorList>
    </citation>
    <scope>NUCLEOTIDE SEQUENCE [LARGE SCALE GENOMIC DNA]</scope>
</reference>
<dbReference type="AlphaFoldDB" id="A0A183GHD6"/>
<evidence type="ECO:0000313" key="3">
    <source>
        <dbReference type="WBParaSite" id="HPBE_0002197101-mRNA-1"/>
    </source>
</evidence>
<reference evidence="3" key="2">
    <citation type="submission" date="2019-09" db="UniProtKB">
        <authorList>
            <consortium name="WormBaseParasite"/>
        </authorList>
    </citation>
    <scope>IDENTIFICATION</scope>
</reference>
<accession>A0A183GHD6</accession>